<reference evidence="2 3" key="1">
    <citation type="submission" date="2021-04" db="EMBL/GenBank/DDBJ databases">
        <authorList>
            <person name="Pira H."/>
            <person name="Risdian C."/>
            <person name="Wink J."/>
        </authorList>
    </citation>
    <scope>NUCLEOTIDE SEQUENCE [LARGE SCALE GENOMIC DNA]</scope>
    <source>
        <strain evidence="2 3">WH131</strain>
    </source>
</reference>
<dbReference type="RefSeq" id="WP_218317516.1">
    <property type="nucleotide sequence ID" value="NZ_JAGSPB010000002.1"/>
</dbReference>
<accession>A0ABS6SQT4</accession>
<keyword evidence="1" id="KW-0472">Membrane</keyword>
<comment type="caution">
    <text evidence="2">The sequence shown here is derived from an EMBL/GenBank/DDBJ whole genome shotgun (WGS) entry which is preliminary data.</text>
</comment>
<feature type="transmembrane region" description="Helical" evidence="1">
    <location>
        <begin position="305"/>
        <end position="322"/>
    </location>
</feature>
<proteinExistence type="predicted"/>
<gene>
    <name evidence="2" type="ORF">KCG45_12445</name>
</gene>
<name>A0ABS6SQT4_9SPHN</name>
<sequence length="398" mass="42824">MITAVLSARKRTEAGELRAGLTLNGRSVLVWQAETLRKLGAERFVCLHEYPCEETDELREHVESLGCAFHAVQTHAQLIAHLHSDDLLIFMADGLVADERISRSLLSSSQGPVKGILTLPSNHELAQAFPEDFERIDATRNWGGLAVVPAAIAQRLGELPPDGEVLSLLLRIALQARTPMIALPPEEIDEGDWLITRSVAAARSYQRAILERYSEDIPWTAPFDAMASQMVQRLTPSGLPWGATISLAAAATLHVSAGLLAWNGFAGWAITAAAVGVFMFSLASTWRRLQSAIFGTGHGEARSRLFGPAITIATIAVLFLATLDQATLPALLALPVLAIGLSILASKDVSPFLRAFWNDRTLHLAMLAGCAFGGLLSEGLALMALAALSQLMLRASRD</sequence>
<feature type="transmembrane region" description="Helical" evidence="1">
    <location>
        <begin position="366"/>
        <end position="388"/>
    </location>
</feature>
<evidence type="ECO:0000256" key="1">
    <source>
        <dbReference type="SAM" id="Phobius"/>
    </source>
</evidence>
<organism evidence="2 3">
    <name type="scientific">Erythrobacter ani</name>
    <dbReference type="NCBI Taxonomy" id="2827235"/>
    <lineage>
        <taxon>Bacteria</taxon>
        <taxon>Pseudomonadati</taxon>
        <taxon>Pseudomonadota</taxon>
        <taxon>Alphaproteobacteria</taxon>
        <taxon>Sphingomonadales</taxon>
        <taxon>Erythrobacteraceae</taxon>
        <taxon>Erythrobacter/Porphyrobacter group</taxon>
        <taxon>Erythrobacter</taxon>
    </lineage>
</organism>
<protein>
    <submittedName>
        <fullName evidence="2">Uncharacterized protein</fullName>
    </submittedName>
</protein>
<keyword evidence="1" id="KW-0812">Transmembrane</keyword>
<dbReference type="Proteomes" id="UP000699975">
    <property type="component" value="Unassembled WGS sequence"/>
</dbReference>
<keyword evidence="1" id="KW-1133">Transmembrane helix</keyword>
<evidence type="ECO:0000313" key="3">
    <source>
        <dbReference type="Proteomes" id="UP000699975"/>
    </source>
</evidence>
<keyword evidence="3" id="KW-1185">Reference proteome</keyword>
<dbReference type="EMBL" id="JAGSPB010000002">
    <property type="protein sequence ID" value="MBV7266994.1"/>
    <property type="molecule type" value="Genomic_DNA"/>
</dbReference>
<feature type="transmembrane region" description="Helical" evidence="1">
    <location>
        <begin position="328"/>
        <end position="345"/>
    </location>
</feature>
<evidence type="ECO:0000313" key="2">
    <source>
        <dbReference type="EMBL" id="MBV7266994.1"/>
    </source>
</evidence>
<feature type="transmembrane region" description="Helical" evidence="1">
    <location>
        <begin position="265"/>
        <end position="284"/>
    </location>
</feature>
<feature type="transmembrane region" description="Helical" evidence="1">
    <location>
        <begin position="239"/>
        <end position="259"/>
    </location>
</feature>